<organism evidence="1 2">
    <name type="scientific">Pedobacter psychroterrae</name>
    <dbReference type="NCBI Taxonomy" id="2530453"/>
    <lineage>
        <taxon>Bacteria</taxon>
        <taxon>Pseudomonadati</taxon>
        <taxon>Bacteroidota</taxon>
        <taxon>Sphingobacteriia</taxon>
        <taxon>Sphingobacteriales</taxon>
        <taxon>Sphingobacteriaceae</taxon>
        <taxon>Pedobacter</taxon>
    </lineage>
</organism>
<dbReference type="AlphaFoldDB" id="A0A4R0NB09"/>
<dbReference type="InterPro" id="IPR021398">
    <property type="entry name" value="DUF3037"/>
</dbReference>
<dbReference type="Pfam" id="PF11236">
    <property type="entry name" value="DUF3037"/>
    <property type="match status" value="1"/>
</dbReference>
<evidence type="ECO:0000313" key="1">
    <source>
        <dbReference type="EMBL" id="TCC97438.1"/>
    </source>
</evidence>
<reference evidence="1 2" key="1">
    <citation type="submission" date="2019-02" db="EMBL/GenBank/DDBJ databases">
        <title>Pedobacter sp. RP-1-14 sp. nov., isolated from Arctic soil.</title>
        <authorList>
            <person name="Dahal R.H."/>
        </authorList>
    </citation>
    <scope>NUCLEOTIDE SEQUENCE [LARGE SCALE GENOMIC DNA]</scope>
    <source>
        <strain evidence="1 2">RP-1-14</strain>
    </source>
</reference>
<sequence>MQGQDLFEYAVIRLVPRVEREEFLNVGLILYCARKKYLKAVFTLDEVRLTAFCKDSDLMELNRNLDAFVNICKGSAEGGPIGQLDIASRFRWLTATRSTVLQSSKVHPGFCKDPEKKLQQLYSEMVLLP</sequence>
<dbReference type="Proteomes" id="UP000293347">
    <property type="component" value="Unassembled WGS sequence"/>
</dbReference>
<comment type="caution">
    <text evidence="1">The sequence shown here is derived from an EMBL/GenBank/DDBJ whole genome shotgun (WGS) entry which is preliminary data.</text>
</comment>
<dbReference type="OrthoDB" id="9803207at2"/>
<name>A0A4R0NB09_9SPHI</name>
<dbReference type="EMBL" id="SJSL01000009">
    <property type="protein sequence ID" value="TCC97438.1"/>
    <property type="molecule type" value="Genomic_DNA"/>
</dbReference>
<proteinExistence type="predicted"/>
<keyword evidence="2" id="KW-1185">Reference proteome</keyword>
<evidence type="ECO:0000313" key="2">
    <source>
        <dbReference type="Proteomes" id="UP000293347"/>
    </source>
</evidence>
<accession>A0A4R0NB09</accession>
<dbReference type="RefSeq" id="WP_131597972.1">
    <property type="nucleotide sequence ID" value="NZ_SJSL01000009.1"/>
</dbReference>
<protein>
    <submittedName>
        <fullName evidence="1">DUF3037 domain-containing protein</fullName>
    </submittedName>
</protein>
<gene>
    <name evidence="1" type="ORF">EZ437_20335</name>
</gene>